<dbReference type="Pfam" id="PF01252">
    <property type="entry name" value="Peptidase_A8"/>
    <property type="match status" value="1"/>
</dbReference>
<dbReference type="UniPathway" id="UPA00665"/>
<dbReference type="Proteomes" id="UP000095431">
    <property type="component" value="Unassembled WGS sequence"/>
</dbReference>
<sequence length="174" mass="19824">MTAVSSVSSCMHWIRGCIIILLLTILDQGSKSLVLAQLKDQPDISLIPGVLQLRYLENRGMAFGLFEGKIPVFVILCLLFFGVFIYVYARIPKNRYYLPLSVTALVMVSGALGNFIDRVCRGYVVDFIYFSLIDFPVFNIADMYVVCSGILLVMLVCFRYKNDEDYDFLRIKKD</sequence>
<evidence type="ECO:0000313" key="14">
    <source>
        <dbReference type="Proteomes" id="UP000095431"/>
    </source>
</evidence>
<comment type="caution">
    <text evidence="9">Lacks conserved residue(s) required for the propagation of feature annotation.</text>
</comment>
<reference evidence="12 14" key="1">
    <citation type="submission" date="2015-09" db="EMBL/GenBank/DDBJ databases">
        <authorList>
            <consortium name="Pathogen Informatics"/>
        </authorList>
    </citation>
    <scope>NUCLEOTIDE SEQUENCE [LARGE SCALE GENOMIC DNA]</scope>
    <source>
        <strain evidence="12 14">2789STDY5834863</strain>
    </source>
</reference>
<dbReference type="EC" id="3.4.23.36" evidence="9"/>
<keyword evidence="6 9" id="KW-0378">Hydrolase</keyword>
<keyword evidence="3 9" id="KW-0645">Protease</keyword>
<dbReference type="Proteomes" id="UP000477285">
    <property type="component" value="Unassembled WGS sequence"/>
</dbReference>
<evidence type="ECO:0000313" key="15">
    <source>
        <dbReference type="Proteomes" id="UP000477285"/>
    </source>
</evidence>
<dbReference type="NCBIfam" id="TIGR00077">
    <property type="entry name" value="lspA"/>
    <property type="match status" value="1"/>
</dbReference>
<evidence type="ECO:0000256" key="10">
    <source>
        <dbReference type="RuleBase" id="RU000594"/>
    </source>
</evidence>
<feature type="transmembrane region" description="Helical" evidence="9">
    <location>
        <begin position="96"/>
        <end position="116"/>
    </location>
</feature>
<dbReference type="GO" id="GO:0005886">
    <property type="term" value="C:plasma membrane"/>
    <property type="evidence" value="ECO:0007669"/>
    <property type="project" value="UniProtKB-SubCell"/>
</dbReference>
<comment type="catalytic activity">
    <reaction evidence="9 10">
        <text>Release of signal peptides from bacterial membrane prolipoproteins. Hydrolyzes -Xaa-Yaa-Zaa-|-(S,diacylglyceryl)Cys-, in which Xaa is hydrophobic (preferably Leu), and Yaa (Ala or Ser) and Zaa (Gly or Ala) have small, neutral side chains.</text>
        <dbReference type="EC" id="3.4.23.36"/>
    </reaction>
</comment>
<dbReference type="GO" id="GO:0006508">
    <property type="term" value="P:proteolysis"/>
    <property type="evidence" value="ECO:0007669"/>
    <property type="project" value="UniProtKB-KW"/>
</dbReference>
<keyword evidence="5 9" id="KW-0064">Aspartyl protease</keyword>
<dbReference type="InterPro" id="IPR001872">
    <property type="entry name" value="Peptidase_A8"/>
</dbReference>
<evidence type="ECO:0000313" key="13">
    <source>
        <dbReference type="EMBL" id="MZL35446.1"/>
    </source>
</evidence>
<reference evidence="13 15" key="2">
    <citation type="journal article" date="2019" name="Nat. Med.">
        <title>A library of human gut bacterial isolates paired with longitudinal multiomics data enables mechanistic microbiome research.</title>
        <authorList>
            <person name="Poyet M."/>
            <person name="Groussin M."/>
            <person name="Gibbons S.M."/>
            <person name="Avila-Pacheco J."/>
            <person name="Jiang X."/>
            <person name="Kearney S.M."/>
            <person name="Perrotta A.R."/>
            <person name="Berdy B."/>
            <person name="Zhao S."/>
            <person name="Lieberman T.D."/>
            <person name="Swanson P.K."/>
            <person name="Smith M."/>
            <person name="Roesemann S."/>
            <person name="Alexander J.E."/>
            <person name="Rich S.A."/>
            <person name="Livny J."/>
            <person name="Vlamakis H."/>
            <person name="Clish C."/>
            <person name="Bullock K."/>
            <person name="Deik A."/>
            <person name="Scott J."/>
            <person name="Pierce K.A."/>
            <person name="Xavier R.J."/>
            <person name="Alm E.J."/>
        </authorList>
    </citation>
    <scope>NUCLEOTIDE SEQUENCE [LARGE SCALE GENOMIC DNA]</scope>
    <source>
        <strain evidence="13 15">BIOML-A1</strain>
    </source>
</reference>
<feature type="active site" evidence="9">
    <location>
        <position position="126"/>
    </location>
</feature>
<keyword evidence="2 9" id="KW-1003">Cell membrane</keyword>
<evidence type="ECO:0000313" key="12">
    <source>
        <dbReference type="EMBL" id="CUN44011.1"/>
    </source>
</evidence>
<dbReference type="AlphaFoldDB" id="A0A173WWZ8"/>
<dbReference type="HAMAP" id="MF_00161">
    <property type="entry name" value="LspA"/>
    <property type="match status" value="1"/>
</dbReference>
<evidence type="ECO:0000256" key="2">
    <source>
        <dbReference type="ARBA" id="ARBA00022475"/>
    </source>
</evidence>
<proteinExistence type="inferred from homology"/>
<keyword evidence="4 9" id="KW-0812">Transmembrane</keyword>
<dbReference type="PANTHER" id="PTHR33695">
    <property type="entry name" value="LIPOPROTEIN SIGNAL PEPTIDASE"/>
    <property type="match status" value="1"/>
</dbReference>
<evidence type="ECO:0000256" key="6">
    <source>
        <dbReference type="ARBA" id="ARBA00022801"/>
    </source>
</evidence>
<evidence type="ECO:0000256" key="4">
    <source>
        <dbReference type="ARBA" id="ARBA00022692"/>
    </source>
</evidence>
<evidence type="ECO:0000256" key="5">
    <source>
        <dbReference type="ARBA" id="ARBA00022750"/>
    </source>
</evidence>
<keyword evidence="8 9" id="KW-0472">Membrane</keyword>
<dbReference type="PRINTS" id="PR00781">
    <property type="entry name" value="LIPOSIGPTASE"/>
</dbReference>
<evidence type="ECO:0000256" key="7">
    <source>
        <dbReference type="ARBA" id="ARBA00022989"/>
    </source>
</evidence>
<dbReference type="EMBL" id="CYZN01000001">
    <property type="protein sequence ID" value="CUN44011.1"/>
    <property type="molecule type" value="Genomic_DNA"/>
</dbReference>
<organism evidence="12 14">
    <name type="scientific">Blautia wexlerae</name>
    <dbReference type="NCBI Taxonomy" id="418240"/>
    <lineage>
        <taxon>Bacteria</taxon>
        <taxon>Bacillati</taxon>
        <taxon>Bacillota</taxon>
        <taxon>Clostridia</taxon>
        <taxon>Lachnospirales</taxon>
        <taxon>Lachnospiraceae</taxon>
        <taxon>Blautia</taxon>
    </lineage>
</organism>
<dbReference type="eggNOG" id="COG0597">
    <property type="taxonomic scope" value="Bacteria"/>
</dbReference>
<dbReference type="RefSeq" id="WP_025578432.1">
    <property type="nucleotide sequence ID" value="NZ_AP031426.1"/>
</dbReference>
<dbReference type="EMBL" id="WWVQ01000099">
    <property type="protein sequence ID" value="MZL35446.1"/>
    <property type="molecule type" value="Genomic_DNA"/>
</dbReference>
<feature type="active site" evidence="9">
    <location>
        <position position="142"/>
    </location>
</feature>
<name>A0A173WWZ8_9FIRM</name>
<protein>
    <recommendedName>
        <fullName evidence="9">Lipoprotein signal peptidase</fullName>
        <ecNumber evidence="9">3.4.23.36</ecNumber>
    </recommendedName>
    <alternativeName>
        <fullName evidence="9">Prolipoprotein signal peptidase</fullName>
    </alternativeName>
    <alternativeName>
        <fullName evidence="9">Signal peptidase II</fullName>
        <shortName evidence="9">SPase II</shortName>
    </alternativeName>
</protein>
<keyword evidence="12" id="KW-0449">Lipoprotein</keyword>
<keyword evidence="7 9" id="KW-1133">Transmembrane helix</keyword>
<dbReference type="PANTHER" id="PTHR33695:SF1">
    <property type="entry name" value="LIPOPROTEIN SIGNAL PEPTIDASE"/>
    <property type="match status" value="1"/>
</dbReference>
<evidence type="ECO:0000256" key="11">
    <source>
        <dbReference type="RuleBase" id="RU004181"/>
    </source>
</evidence>
<evidence type="ECO:0000256" key="8">
    <source>
        <dbReference type="ARBA" id="ARBA00023136"/>
    </source>
</evidence>
<dbReference type="PROSITE" id="PS00855">
    <property type="entry name" value="SPASE_II"/>
    <property type="match status" value="1"/>
</dbReference>
<comment type="pathway">
    <text evidence="9">Protein modification; lipoprotein biosynthesis (signal peptide cleavage).</text>
</comment>
<dbReference type="GeneID" id="75078982"/>
<feature type="transmembrane region" description="Helical" evidence="9">
    <location>
        <begin position="70"/>
        <end position="89"/>
    </location>
</feature>
<comment type="similarity">
    <text evidence="1 9 11">Belongs to the peptidase A8 family.</text>
</comment>
<evidence type="ECO:0000256" key="1">
    <source>
        <dbReference type="ARBA" id="ARBA00006139"/>
    </source>
</evidence>
<dbReference type="GO" id="GO:0004190">
    <property type="term" value="F:aspartic-type endopeptidase activity"/>
    <property type="evidence" value="ECO:0007669"/>
    <property type="project" value="UniProtKB-UniRule"/>
</dbReference>
<feature type="transmembrane region" description="Helical" evidence="9">
    <location>
        <begin position="136"/>
        <end position="158"/>
    </location>
</feature>
<evidence type="ECO:0000256" key="3">
    <source>
        <dbReference type="ARBA" id="ARBA00022670"/>
    </source>
</evidence>
<accession>A0A173WWZ8</accession>
<evidence type="ECO:0000256" key="9">
    <source>
        <dbReference type="HAMAP-Rule" id="MF_00161"/>
    </source>
</evidence>
<gene>
    <name evidence="9 12" type="primary">lspA</name>
    <name evidence="12" type="ORF">ERS852478_00111</name>
    <name evidence="13" type="ORF">GT728_20295</name>
</gene>
<comment type="subcellular location">
    <subcellularLocation>
        <location evidence="9">Cell membrane</location>
        <topology evidence="9">Multi-pass membrane protein</topology>
    </subcellularLocation>
</comment>
<comment type="function">
    <text evidence="9 10">This protein specifically catalyzes the removal of signal peptides from prolipoproteins.</text>
</comment>